<dbReference type="SUPFAM" id="SSF57362">
    <property type="entry name" value="BPTI-like"/>
    <property type="match status" value="1"/>
</dbReference>
<keyword evidence="5" id="KW-0646">Protease inhibitor</keyword>
<evidence type="ECO:0000256" key="4">
    <source>
        <dbReference type="ARBA" id="ARBA00022490"/>
    </source>
</evidence>
<dbReference type="FunFam" id="4.10.410.10:FF:000014">
    <property type="entry name" value="Serine peptidase inhibitor, Kunitz type, 2"/>
    <property type="match status" value="1"/>
</dbReference>
<dbReference type="GO" id="GO:0004867">
    <property type="term" value="F:serine-type endopeptidase inhibitor activity"/>
    <property type="evidence" value="ECO:0007669"/>
    <property type="project" value="UniProtKB-KW"/>
</dbReference>
<evidence type="ECO:0000256" key="15">
    <source>
        <dbReference type="ARBA" id="ARBA00071442"/>
    </source>
</evidence>
<evidence type="ECO:0000313" key="20">
    <source>
        <dbReference type="Proteomes" id="UP000236370"/>
    </source>
</evidence>
<organism evidence="19 20">
    <name type="scientific">Pan troglodytes</name>
    <name type="common">Chimpanzee</name>
    <dbReference type="NCBI Taxonomy" id="9598"/>
    <lineage>
        <taxon>Eukaryota</taxon>
        <taxon>Metazoa</taxon>
        <taxon>Chordata</taxon>
        <taxon>Craniata</taxon>
        <taxon>Vertebrata</taxon>
        <taxon>Euteleostomi</taxon>
        <taxon>Mammalia</taxon>
        <taxon>Eutheria</taxon>
        <taxon>Euarchontoglires</taxon>
        <taxon>Primates</taxon>
        <taxon>Haplorrhini</taxon>
        <taxon>Catarrhini</taxon>
        <taxon>Hominidae</taxon>
        <taxon>Pan</taxon>
    </lineage>
</organism>
<evidence type="ECO:0000256" key="9">
    <source>
        <dbReference type="ARBA" id="ARBA00022900"/>
    </source>
</evidence>
<evidence type="ECO:0000256" key="12">
    <source>
        <dbReference type="ARBA" id="ARBA00023157"/>
    </source>
</evidence>
<dbReference type="GO" id="GO:0005634">
    <property type="term" value="C:nucleus"/>
    <property type="evidence" value="ECO:0007669"/>
    <property type="project" value="InterPro"/>
</dbReference>
<feature type="region of interest" description="Disordered" evidence="17">
    <location>
        <begin position="67"/>
        <end position="151"/>
    </location>
</feature>
<feature type="non-terminal residue" evidence="19">
    <location>
        <position position="1"/>
    </location>
</feature>
<evidence type="ECO:0000313" key="19">
    <source>
        <dbReference type="EMBL" id="PNI94822.1"/>
    </source>
</evidence>
<dbReference type="InterPro" id="IPR026621">
    <property type="entry name" value="IMUP"/>
</dbReference>
<protein>
    <recommendedName>
        <fullName evidence="15">Kunitz-type protease inhibitor 2</fullName>
    </recommendedName>
    <alternativeName>
        <fullName evidence="16">Hepatocyte growth factor activator inhibitor type 2</fullName>
    </alternativeName>
</protein>
<dbReference type="STRING" id="9598.ENSPTRP00000065532"/>
<dbReference type="Proteomes" id="UP000236370">
    <property type="component" value="Unassembled WGS sequence"/>
</dbReference>
<evidence type="ECO:0000256" key="6">
    <source>
        <dbReference type="ARBA" id="ARBA00022692"/>
    </source>
</evidence>
<dbReference type="PANTHER" id="PTHR47247:SF1">
    <property type="entry name" value="KUNITZ-TYPE PROTEASE INHIBITOR 2"/>
    <property type="match status" value="1"/>
</dbReference>
<keyword evidence="3" id="KW-1003">Cell membrane</keyword>
<evidence type="ECO:0000256" key="1">
    <source>
        <dbReference type="ARBA" id="ARBA00004251"/>
    </source>
</evidence>
<evidence type="ECO:0000256" key="8">
    <source>
        <dbReference type="ARBA" id="ARBA00022737"/>
    </source>
</evidence>
<keyword evidence="9" id="KW-0722">Serine protease inhibitor</keyword>
<dbReference type="Pfam" id="PF00014">
    <property type="entry name" value="Kunitz_BPTI"/>
    <property type="match status" value="1"/>
</dbReference>
<evidence type="ECO:0000256" key="7">
    <source>
        <dbReference type="ARBA" id="ARBA00022729"/>
    </source>
</evidence>
<evidence type="ECO:0000256" key="2">
    <source>
        <dbReference type="ARBA" id="ARBA00004496"/>
    </source>
</evidence>
<evidence type="ECO:0000256" key="13">
    <source>
        <dbReference type="ARBA" id="ARBA00023180"/>
    </source>
</evidence>
<evidence type="ECO:0000256" key="10">
    <source>
        <dbReference type="ARBA" id="ARBA00022989"/>
    </source>
</evidence>
<dbReference type="GO" id="GO:0005886">
    <property type="term" value="C:plasma membrane"/>
    <property type="evidence" value="ECO:0007669"/>
    <property type="project" value="UniProtKB-SubCell"/>
</dbReference>
<dbReference type="PANTHER" id="PTHR47247">
    <property type="entry name" value="KUNITZ-TYPE PROTEASE INHIBITOR 2"/>
    <property type="match status" value="1"/>
</dbReference>
<keyword evidence="12" id="KW-1015">Disulfide bond</keyword>
<evidence type="ECO:0000256" key="3">
    <source>
        <dbReference type="ARBA" id="ARBA00022475"/>
    </source>
</evidence>
<dbReference type="InterPro" id="IPR002223">
    <property type="entry name" value="Kunitz_BPTI"/>
</dbReference>
<dbReference type="CDD" id="cd22622">
    <property type="entry name" value="Kunitz_HAI2_2-like"/>
    <property type="match status" value="1"/>
</dbReference>
<sequence>SDMFNYEEYCAAKAVTGPCRASFPRWYFDVERNSCNNFIYGGCRGNKNSYRSEEACMLRCFRQQENPPLPLGSKALEPTSQKPGVGAGHRGDPKLSPHKVQGRSEAGAGPGPKASNFGLGKGRRLTAAPPSSKDTRALPTPAAAPAIRTRM</sequence>
<keyword evidence="8" id="KW-0677">Repeat</keyword>
<dbReference type="AlphaFoldDB" id="A0A2J8QEY0"/>
<proteinExistence type="predicted"/>
<dbReference type="EMBL" id="NBAG03000039">
    <property type="protein sequence ID" value="PNI94822.1"/>
    <property type="molecule type" value="Genomic_DNA"/>
</dbReference>
<evidence type="ECO:0000256" key="17">
    <source>
        <dbReference type="SAM" id="MobiDB-lite"/>
    </source>
</evidence>
<evidence type="ECO:0000256" key="14">
    <source>
        <dbReference type="ARBA" id="ARBA00061907"/>
    </source>
</evidence>
<keyword evidence="7" id="KW-0732">Signal</keyword>
<evidence type="ECO:0000259" key="18">
    <source>
        <dbReference type="PROSITE" id="PS50279"/>
    </source>
</evidence>
<comment type="caution">
    <text evidence="19">The sequence shown here is derived from an EMBL/GenBank/DDBJ whole genome shotgun (WGS) entry which is preliminary data.</text>
</comment>
<comment type="subcellular location">
    <subcellularLocation>
        <location evidence="1">Cell membrane</location>
        <topology evidence="1">Single-pass type I membrane protein</topology>
    </subcellularLocation>
    <subcellularLocation>
        <location evidence="2">Cytoplasm</location>
    </subcellularLocation>
</comment>
<comment type="subunit">
    <text evidence="14">Interacts with TMPRSS13; the interaction promotes the phosphorylation and cell membrane localization of TMPRSS13.</text>
</comment>
<keyword evidence="10" id="KW-1133">Transmembrane helix</keyword>
<keyword evidence="11" id="KW-0472">Membrane</keyword>
<dbReference type="GO" id="GO:0005737">
    <property type="term" value="C:cytoplasm"/>
    <property type="evidence" value="ECO:0007669"/>
    <property type="project" value="UniProtKB-SubCell"/>
</dbReference>
<gene>
    <name evidence="19" type="ORF">CK820_G0030348</name>
</gene>
<keyword evidence="6" id="KW-0812">Transmembrane</keyword>
<feature type="domain" description="BPTI/Kunitz inhibitor" evidence="18">
    <location>
        <begin position="10"/>
        <end position="60"/>
    </location>
</feature>
<evidence type="ECO:0000256" key="5">
    <source>
        <dbReference type="ARBA" id="ARBA00022690"/>
    </source>
</evidence>
<dbReference type="SMART" id="SM00131">
    <property type="entry name" value="KU"/>
    <property type="match status" value="1"/>
</dbReference>
<dbReference type="Pfam" id="PF15761">
    <property type="entry name" value="IMUP"/>
    <property type="match status" value="1"/>
</dbReference>
<dbReference type="PRINTS" id="PR00759">
    <property type="entry name" value="BASICPTASE"/>
</dbReference>
<feature type="compositionally biased region" description="Low complexity" evidence="17">
    <location>
        <begin position="137"/>
        <end position="151"/>
    </location>
</feature>
<evidence type="ECO:0000256" key="11">
    <source>
        <dbReference type="ARBA" id="ARBA00023136"/>
    </source>
</evidence>
<name>A0A2J8QEY0_PANTR</name>
<dbReference type="InterPro" id="IPR036880">
    <property type="entry name" value="Kunitz_BPTI_sf"/>
</dbReference>
<accession>A0A2J8QEY0</accession>
<dbReference type="PROSITE" id="PS50279">
    <property type="entry name" value="BPTI_KUNITZ_2"/>
    <property type="match status" value="1"/>
</dbReference>
<dbReference type="PROSITE" id="PS00280">
    <property type="entry name" value="BPTI_KUNITZ_1"/>
    <property type="match status" value="1"/>
</dbReference>
<evidence type="ECO:0000256" key="16">
    <source>
        <dbReference type="ARBA" id="ARBA00082650"/>
    </source>
</evidence>
<keyword evidence="13" id="KW-0325">Glycoprotein</keyword>
<dbReference type="Gene3D" id="4.10.410.10">
    <property type="entry name" value="Pancreatic trypsin inhibitor Kunitz domain"/>
    <property type="match status" value="1"/>
</dbReference>
<dbReference type="InterPro" id="IPR020901">
    <property type="entry name" value="Prtase_inh_Kunz-CS"/>
</dbReference>
<reference evidence="19 20" key="1">
    <citation type="submission" date="2017-12" db="EMBL/GenBank/DDBJ databases">
        <title>High-resolution comparative analysis of great ape genomes.</title>
        <authorList>
            <person name="Pollen A."/>
            <person name="Hastie A."/>
            <person name="Hormozdiari F."/>
            <person name="Dougherty M."/>
            <person name="Liu R."/>
            <person name="Chaisson M."/>
            <person name="Hoppe E."/>
            <person name="Hill C."/>
            <person name="Pang A."/>
            <person name="Hillier L."/>
            <person name="Baker C."/>
            <person name="Armstrong J."/>
            <person name="Shendure J."/>
            <person name="Paten B."/>
            <person name="Wilson R."/>
            <person name="Chao H."/>
            <person name="Schneider V."/>
            <person name="Ventura M."/>
            <person name="Kronenberg Z."/>
            <person name="Murali S."/>
            <person name="Gordon D."/>
            <person name="Cantsilieris S."/>
            <person name="Munson K."/>
            <person name="Nelson B."/>
            <person name="Raja A."/>
            <person name="Underwood J."/>
            <person name="Diekhans M."/>
            <person name="Fiddes I."/>
            <person name="Haussler D."/>
            <person name="Eichler E."/>
        </authorList>
    </citation>
    <scope>NUCLEOTIDE SEQUENCE [LARGE SCALE GENOMIC DNA]</scope>
    <source>
        <strain evidence="19">Yerkes chimp pedigree #C0471</strain>
    </source>
</reference>
<keyword evidence="4" id="KW-0963">Cytoplasm</keyword>